<dbReference type="RefSeq" id="WP_188667147.1">
    <property type="nucleotide sequence ID" value="NZ_BMHV01000043.1"/>
</dbReference>
<dbReference type="GO" id="GO:0006298">
    <property type="term" value="P:mismatch repair"/>
    <property type="evidence" value="ECO:0007669"/>
    <property type="project" value="TreeGrafter"/>
</dbReference>
<accession>A0A917FGQ0</accession>
<dbReference type="Proteomes" id="UP000632498">
    <property type="component" value="Unassembled WGS sequence"/>
</dbReference>
<evidence type="ECO:0000313" key="8">
    <source>
        <dbReference type="Proteomes" id="UP000632498"/>
    </source>
</evidence>
<dbReference type="GO" id="GO:0043565">
    <property type="term" value="F:sequence-specific DNA binding"/>
    <property type="evidence" value="ECO:0007669"/>
    <property type="project" value="TreeGrafter"/>
</dbReference>
<dbReference type="InterPro" id="IPR029063">
    <property type="entry name" value="SAM-dependent_MTases_sf"/>
</dbReference>
<comment type="similarity">
    <text evidence="1">Belongs to the N(4)/N(6)-methyltransferase family.</text>
</comment>
<dbReference type="SUPFAM" id="SSF53335">
    <property type="entry name" value="S-adenosyl-L-methionine-dependent methyltransferases"/>
    <property type="match status" value="1"/>
</dbReference>
<dbReference type="InterPro" id="IPR012327">
    <property type="entry name" value="MeTrfase_D12"/>
</dbReference>
<evidence type="ECO:0000256" key="2">
    <source>
        <dbReference type="ARBA" id="ARBA00011900"/>
    </source>
</evidence>
<evidence type="ECO:0000256" key="4">
    <source>
        <dbReference type="ARBA" id="ARBA00022679"/>
    </source>
</evidence>
<dbReference type="Gene3D" id="1.10.1020.10">
    <property type="entry name" value="Adenine-specific Methyltransferase, Domain 2"/>
    <property type="match status" value="1"/>
</dbReference>
<evidence type="ECO:0000256" key="5">
    <source>
        <dbReference type="ARBA" id="ARBA00022691"/>
    </source>
</evidence>
<evidence type="ECO:0000256" key="3">
    <source>
        <dbReference type="ARBA" id="ARBA00022603"/>
    </source>
</evidence>
<evidence type="ECO:0000256" key="6">
    <source>
        <dbReference type="ARBA" id="ARBA00047942"/>
    </source>
</evidence>
<keyword evidence="3" id="KW-0489">Methyltransferase</keyword>
<gene>
    <name evidence="7" type="ORF">GCM10011332_32400</name>
</gene>
<keyword evidence="8" id="KW-1185">Reference proteome</keyword>
<dbReference type="Pfam" id="PF02086">
    <property type="entry name" value="MethyltransfD12"/>
    <property type="match status" value="1"/>
</dbReference>
<keyword evidence="4" id="KW-0808">Transferase</keyword>
<dbReference type="GO" id="GO:1904047">
    <property type="term" value="F:S-adenosyl-L-methionine binding"/>
    <property type="evidence" value="ECO:0007669"/>
    <property type="project" value="TreeGrafter"/>
</dbReference>
<dbReference type="EC" id="2.1.1.72" evidence="2"/>
<evidence type="ECO:0000256" key="1">
    <source>
        <dbReference type="ARBA" id="ARBA00006594"/>
    </source>
</evidence>
<sequence>MQTRNQPQQTVIRQMLLSSSQVPTLPLNVKAPLKWSGGKAALVNDLVLMLPDKIKNTYFPCCGAGSMFFEMKRRDLFSGKAFLTDKNDNLVNFFRVLRDHPWELVSMLDLRHARYGGGGRAIFDLAVDELHSDQSTDLQRAASFWIYNKTASFSAVSKEIRRNAYSDVFATEKDISRQAIRYLLTFGKMLEGTVIENECYTQTFRRALLDGTNSFTFIDPPYFEVGDGLYEPEDKEKPKDGFDFAKFSRACERLLGEHNLMVTLDANESSLEKLNFMKQYRHSVFYRGTKKYEDEQVAINYLPKFWEATTGMLNWEDISPDWAA</sequence>
<dbReference type="PANTHER" id="PTHR30481">
    <property type="entry name" value="DNA ADENINE METHYLASE"/>
    <property type="match status" value="1"/>
</dbReference>
<reference evidence="7" key="2">
    <citation type="submission" date="2020-09" db="EMBL/GenBank/DDBJ databases">
        <authorList>
            <person name="Sun Q."/>
            <person name="Zhou Y."/>
        </authorList>
    </citation>
    <scope>NUCLEOTIDE SEQUENCE</scope>
    <source>
        <strain evidence="7">CGMCC 1.15254</strain>
    </source>
</reference>
<dbReference type="GO" id="GO:0009007">
    <property type="term" value="F:site-specific DNA-methyltransferase (adenine-specific) activity"/>
    <property type="evidence" value="ECO:0007669"/>
    <property type="project" value="UniProtKB-EC"/>
</dbReference>
<dbReference type="GO" id="GO:0032259">
    <property type="term" value="P:methylation"/>
    <property type="evidence" value="ECO:0007669"/>
    <property type="project" value="UniProtKB-KW"/>
</dbReference>
<keyword evidence="5" id="KW-0949">S-adenosyl-L-methionine</keyword>
<evidence type="ECO:0000313" key="7">
    <source>
        <dbReference type="EMBL" id="GGF75938.1"/>
    </source>
</evidence>
<reference evidence="7" key="1">
    <citation type="journal article" date="2014" name="Int. J. Syst. Evol. Microbiol.">
        <title>Complete genome sequence of Corynebacterium casei LMG S-19264T (=DSM 44701T), isolated from a smear-ripened cheese.</title>
        <authorList>
            <consortium name="US DOE Joint Genome Institute (JGI-PGF)"/>
            <person name="Walter F."/>
            <person name="Albersmeier A."/>
            <person name="Kalinowski J."/>
            <person name="Ruckert C."/>
        </authorList>
    </citation>
    <scope>NUCLEOTIDE SEQUENCE</scope>
    <source>
        <strain evidence="7">CGMCC 1.15254</strain>
    </source>
</reference>
<dbReference type="InterPro" id="IPR023095">
    <property type="entry name" value="Ade_MeTrfase_dom_2"/>
</dbReference>
<dbReference type="AlphaFoldDB" id="A0A917FGQ0"/>
<organism evidence="7 8">
    <name type="scientific">Terasakiella brassicae</name>
    <dbReference type="NCBI Taxonomy" id="1634917"/>
    <lineage>
        <taxon>Bacteria</taxon>
        <taxon>Pseudomonadati</taxon>
        <taxon>Pseudomonadota</taxon>
        <taxon>Alphaproteobacteria</taxon>
        <taxon>Rhodospirillales</taxon>
        <taxon>Terasakiellaceae</taxon>
        <taxon>Terasakiella</taxon>
    </lineage>
</organism>
<dbReference type="GO" id="GO:0009307">
    <property type="term" value="P:DNA restriction-modification system"/>
    <property type="evidence" value="ECO:0007669"/>
    <property type="project" value="InterPro"/>
</dbReference>
<protein>
    <recommendedName>
        <fullName evidence="2">site-specific DNA-methyltransferase (adenine-specific)</fullName>
        <ecNumber evidence="2">2.1.1.72</ecNumber>
    </recommendedName>
</protein>
<name>A0A917FGQ0_9PROT</name>
<comment type="catalytic activity">
    <reaction evidence="6">
        <text>a 2'-deoxyadenosine in DNA + S-adenosyl-L-methionine = an N(6)-methyl-2'-deoxyadenosine in DNA + S-adenosyl-L-homocysteine + H(+)</text>
        <dbReference type="Rhea" id="RHEA:15197"/>
        <dbReference type="Rhea" id="RHEA-COMP:12418"/>
        <dbReference type="Rhea" id="RHEA-COMP:12419"/>
        <dbReference type="ChEBI" id="CHEBI:15378"/>
        <dbReference type="ChEBI" id="CHEBI:57856"/>
        <dbReference type="ChEBI" id="CHEBI:59789"/>
        <dbReference type="ChEBI" id="CHEBI:90615"/>
        <dbReference type="ChEBI" id="CHEBI:90616"/>
        <dbReference type="EC" id="2.1.1.72"/>
    </reaction>
</comment>
<comment type="caution">
    <text evidence="7">The sequence shown here is derived from an EMBL/GenBank/DDBJ whole genome shotgun (WGS) entry which is preliminary data.</text>
</comment>
<dbReference type="Gene3D" id="3.40.50.150">
    <property type="entry name" value="Vaccinia Virus protein VP39"/>
    <property type="match status" value="1"/>
</dbReference>
<proteinExistence type="inferred from homology"/>
<dbReference type="EMBL" id="BMHV01000043">
    <property type="protein sequence ID" value="GGF75938.1"/>
    <property type="molecule type" value="Genomic_DNA"/>
</dbReference>